<dbReference type="AlphaFoldDB" id="A0A0A9E6C7"/>
<sequence>MIRHSTMFLLIKDCLSQSEWSPPVKNRQKSDLLSLGAIVHHLMQ</sequence>
<reference evidence="1" key="2">
    <citation type="journal article" date="2015" name="Data Brief">
        <title>Shoot transcriptome of the giant reed, Arundo donax.</title>
        <authorList>
            <person name="Barrero R.A."/>
            <person name="Guerrero F.D."/>
            <person name="Moolhuijzen P."/>
            <person name="Goolsby J.A."/>
            <person name="Tidwell J."/>
            <person name="Bellgard S.E."/>
            <person name="Bellgard M.I."/>
        </authorList>
    </citation>
    <scope>NUCLEOTIDE SEQUENCE</scope>
    <source>
        <tissue evidence="1">Shoot tissue taken approximately 20 cm above the soil surface</tissue>
    </source>
</reference>
<dbReference type="EMBL" id="GBRH01202304">
    <property type="protein sequence ID" value="JAD95591.1"/>
    <property type="molecule type" value="Transcribed_RNA"/>
</dbReference>
<accession>A0A0A9E6C7</accession>
<name>A0A0A9E6C7_ARUDO</name>
<organism evidence="1">
    <name type="scientific">Arundo donax</name>
    <name type="common">Giant reed</name>
    <name type="synonym">Donax arundinaceus</name>
    <dbReference type="NCBI Taxonomy" id="35708"/>
    <lineage>
        <taxon>Eukaryota</taxon>
        <taxon>Viridiplantae</taxon>
        <taxon>Streptophyta</taxon>
        <taxon>Embryophyta</taxon>
        <taxon>Tracheophyta</taxon>
        <taxon>Spermatophyta</taxon>
        <taxon>Magnoliopsida</taxon>
        <taxon>Liliopsida</taxon>
        <taxon>Poales</taxon>
        <taxon>Poaceae</taxon>
        <taxon>PACMAD clade</taxon>
        <taxon>Arundinoideae</taxon>
        <taxon>Arundineae</taxon>
        <taxon>Arundo</taxon>
    </lineage>
</organism>
<evidence type="ECO:0000313" key="1">
    <source>
        <dbReference type="EMBL" id="JAD95591.1"/>
    </source>
</evidence>
<reference evidence="1" key="1">
    <citation type="submission" date="2014-09" db="EMBL/GenBank/DDBJ databases">
        <authorList>
            <person name="Magalhaes I.L.F."/>
            <person name="Oliveira U."/>
            <person name="Santos F.R."/>
            <person name="Vidigal T.H.D.A."/>
            <person name="Brescovit A.D."/>
            <person name="Santos A.J."/>
        </authorList>
    </citation>
    <scope>NUCLEOTIDE SEQUENCE</scope>
    <source>
        <tissue evidence="1">Shoot tissue taken approximately 20 cm above the soil surface</tissue>
    </source>
</reference>
<protein>
    <submittedName>
        <fullName evidence="1">Uncharacterized protein</fullName>
    </submittedName>
</protein>
<proteinExistence type="predicted"/>